<evidence type="ECO:0000313" key="1">
    <source>
        <dbReference type="EMBL" id="OLS02806.1"/>
    </source>
</evidence>
<reference evidence="1 2" key="1">
    <citation type="submission" date="2016-02" db="EMBL/GenBank/DDBJ databases">
        <title>Genome sequence of Tissierella creatinophila DSM 6911.</title>
        <authorList>
            <person name="Poehlein A."/>
            <person name="Daniel R."/>
        </authorList>
    </citation>
    <scope>NUCLEOTIDE SEQUENCE [LARGE SCALE GENOMIC DNA]</scope>
    <source>
        <strain evidence="1 2">DSM 6911</strain>
    </source>
</reference>
<keyword evidence="2" id="KW-1185">Reference proteome</keyword>
<gene>
    <name evidence="1" type="ORF">TICRE_12230</name>
</gene>
<evidence type="ECO:0000313" key="2">
    <source>
        <dbReference type="Proteomes" id="UP000186112"/>
    </source>
</evidence>
<proteinExistence type="predicted"/>
<dbReference type="RefSeq" id="WP_075726151.1">
    <property type="nucleotide sequence ID" value="NZ_LTDM01000017.1"/>
</dbReference>
<dbReference type="EMBL" id="LTDM01000017">
    <property type="protein sequence ID" value="OLS02806.1"/>
    <property type="molecule type" value="Genomic_DNA"/>
</dbReference>
<dbReference type="OrthoDB" id="1953676at2"/>
<dbReference type="AlphaFoldDB" id="A0A1U7M695"/>
<protein>
    <submittedName>
        <fullName evidence="1">Uncharacterized protein</fullName>
    </submittedName>
</protein>
<accession>A0A1U7M695</accession>
<sequence length="151" mass="17554">MVNFILGAKGTGKTKWLIDNANKDKKEGNGNIAFVDVDDDHIFTLDYNVRLINAMEFKILDIESFYGFLCGIISRDYDIEKIYVDGIYKIMDIEIKDLKKLLEKLTFIGEKFNTEFFINVDYVLEDIPENLKSYCIELEPIAYDKELRVNA</sequence>
<dbReference type="Proteomes" id="UP000186112">
    <property type="component" value="Unassembled WGS sequence"/>
</dbReference>
<name>A0A1U7M695_TISCR</name>
<comment type="caution">
    <text evidence="1">The sequence shown here is derived from an EMBL/GenBank/DDBJ whole genome shotgun (WGS) entry which is preliminary data.</text>
</comment>
<organism evidence="1 2">
    <name type="scientific">Tissierella creatinophila DSM 6911</name>
    <dbReference type="NCBI Taxonomy" id="1123403"/>
    <lineage>
        <taxon>Bacteria</taxon>
        <taxon>Bacillati</taxon>
        <taxon>Bacillota</taxon>
        <taxon>Tissierellia</taxon>
        <taxon>Tissierellales</taxon>
        <taxon>Tissierellaceae</taxon>
        <taxon>Tissierella</taxon>
    </lineage>
</organism>